<dbReference type="AlphaFoldDB" id="Q8KCG2"/>
<accession>Q8KCG2</accession>
<feature type="signal peptide" evidence="1">
    <location>
        <begin position="1"/>
        <end position="24"/>
    </location>
</feature>
<dbReference type="HOGENOM" id="CLU_2914051_0_0_10"/>
<evidence type="ECO:0000313" key="2">
    <source>
        <dbReference type="EMBL" id="AAM72687.1"/>
    </source>
</evidence>
<evidence type="ECO:0000256" key="1">
    <source>
        <dbReference type="SAM" id="SignalP"/>
    </source>
</evidence>
<dbReference type="STRING" id="194439.CT1459"/>
<dbReference type="EMBL" id="AE006470">
    <property type="protein sequence ID" value="AAM72687.1"/>
    <property type="molecule type" value="Genomic_DNA"/>
</dbReference>
<dbReference type="KEGG" id="cte:CT1459"/>
<evidence type="ECO:0000313" key="3">
    <source>
        <dbReference type="Proteomes" id="UP000001007"/>
    </source>
</evidence>
<protein>
    <submittedName>
        <fullName evidence="2">Uncharacterized protein</fullName>
    </submittedName>
</protein>
<dbReference type="Proteomes" id="UP000001007">
    <property type="component" value="Chromosome"/>
</dbReference>
<gene>
    <name evidence="2" type="ordered locus">CT1459</name>
</gene>
<organism evidence="2 3">
    <name type="scientific">Chlorobaculum tepidum (strain ATCC 49652 / DSM 12025 / NBRC 103806 / TLS)</name>
    <name type="common">Chlorobium tepidum</name>
    <dbReference type="NCBI Taxonomy" id="194439"/>
    <lineage>
        <taxon>Bacteria</taxon>
        <taxon>Pseudomonadati</taxon>
        <taxon>Chlorobiota</taxon>
        <taxon>Chlorobiia</taxon>
        <taxon>Chlorobiales</taxon>
        <taxon>Chlorobiaceae</taxon>
        <taxon>Chlorobaculum</taxon>
    </lineage>
</organism>
<reference evidence="2 3" key="1">
    <citation type="journal article" date="2002" name="Proc. Natl. Acad. Sci. U.S.A.">
        <title>The complete genome sequence of Chlorobium tepidum TLS, a photosynthetic, anaerobic, green-sulfur bacterium.</title>
        <authorList>
            <person name="Eisen J.A."/>
            <person name="Nelson K.E."/>
            <person name="Paulsen I.T."/>
            <person name="Heidelberg J.F."/>
            <person name="Wu M."/>
            <person name="Dodson R.J."/>
            <person name="Deboy R."/>
            <person name="Gwinn M.L."/>
            <person name="Nelson W.C."/>
            <person name="Haft D.H."/>
            <person name="Hickey E.K."/>
            <person name="Peterson J.D."/>
            <person name="Durkin A.S."/>
            <person name="Kolonay J.L."/>
            <person name="Yang F."/>
            <person name="Holt I."/>
            <person name="Umayam L.A."/>
            <person name="Mason T."/>
            <person name="Brenner M."/>
            <person name="Shea T.P."/>
            <person name="Parksey D."/>
            <person name="Nierman W.C."/>
            <person name="Feldblyum T.V."/>
            <person name="Hansen C.L."/>
            <person name="Craven M.B."/>
            <person name="Radune D."/>
            <person name="Vamathevan J."/>
            <person name="Khouri H."/>
            <person name="White O."/>
            <person name="Gruber T.M."/>
            <person name="Ketchum K.A."/>
            <person name="Venter J.C."/>
            <person name="Tettelin H."/>
            <person name="Bryant D.A."/>
            <person name="Fraser C.M."/>
        </authorList>
    </citation>
    <scope>NUCLEOTIDE SEQUENCE [LARGE SCALE GENOMIC DNA]</scope>
    <source>
        <strain evidence="3">ATCC 49652 / DSM 12025 / NBRC 103806 / TLS</strain>
    </source>
</reference>
<proteinExistence type="predicted"/>
<keyword evidence="3" id="KW-1185">Reference proteome</keyword>
<feature type="chain" id="PRO_5004309103" evidence="1">
    <location>
        <begin position="25"/>
        <end position="61"/>
    </location>
</feature>
<name>Q8KCG2_CHLTE</name>
<dbReference type="EnsemblBacteria" id="AAM72687">
    <property type="protein sequence ID" value="AAM72687"/>
    <property type="gene ID" value="CT1459"/>
</dbReference>
<keyword evidence="1" id="KW-0732">Signal</keyword>
<sequence>MMKHNTIKIIAASAVFSISTGIFAPSFCLSNAATGATNIQGNQNIVAGGNVLIYHGLSAKQ</sequence>